<dbReference type="GO" id="GO:0005524">
    <property type="term" value="F:ATP binding"/>
    <property type="evidence" value="ECO:0007669"/>
    <property type="project" value="UniProtKB-KW"/>
</dbReference>
<dbReference type="GO" id="GO:0016887">
    <property type="term" value="F:ATP hydrolysis activity"/>
    <property type="evidence" value="ECO:0007669"/>
    <property type="project" value="InterPro"/>
</dbReference>
<reference evidence="7" key="1">
    <citation type="submission" date="2016-07" db="EMBL/GenBank/DDBJ databases">
        <title>Sequence Frankia sp. strain CcI1.17.</title>
        <authorList>
            <person name="Ghodhbane-Gtari F."/>
            <person name="Swanson E."/>
            <person name="Gueddou A."/>
            <person name="Morris K."/>
            <person name="Hezbri K."/>
            <person name="Ktari A."/>
            <person name="Nouioui I."/>
            <person name="Abebe-Akele F."/>
            <person name="Simpson S."/>
            <person name="Thomas K."/>
            <person name="Gtari M."/>
            <person name="Tisa L.S."/>
            <person name="Hurst S."/>
        </authorList>
    </citation>
    <scope>NUCLEOTIDE SEQUENCE [LARGE SCALE GENOMIC DNA]</scope>
    <source>
        <strain evidence="7">Cc1.17</strain>
    </source>
</reference>
<name>A0A1S1Q6J0_9ACTN</name>
<evidence type="ECO:0000256" key="3">
    <source>
        <dbReference type="ARBA" id="ARBA00022840"/>
    </source>
</evidence>
<evidence type="ECO:0000259" key="5">
    <source>
        <dbReference type="PROSITE" id="PS50893"/>
    </source>
</evidence>
<dbReference type="InterPro" id="IPR050166">
    <property type="entry name" value="ABC_transporter_ATP-bind"/>
</dbReference>
<dbReference type="SUPFAM" id="SSF52540">
    <property type="entry name" value="P-loop containing nucleoside triphosphate hydrolases"/>
    <property type="match status" value="1"/>
</dbReference>
<proteinExistence type="predicted"/>
<dbReference type="InterPro" id="IPR003593">
    <property type="entry name" value="AAA+_ATPase"/>
</dbReference>
<dbReference type="CDD" id="cd03293">
    <property type="entry name" value="ABC_NrtD_SsuB_transporters"/>
    <property type="match status" value="1"/>
</dbReference>
<feature type="domain" description="ABC transporter" evidence="5">
    <location>
        <begin position="25"/>
        <end position="256"/>
    </location>
</feature>
<dbReference type="RefSeq" id="WP_071091542.1">
    <property type="nucleotide sequence ID" value="NZ_MBLM01000170.1"/>
</dbReference>
<keyword evidence="1" id="KW-0813">Transport</keyword>
<dbReference type="EMBL" id="MBLM01000170">
    <property type="protein sequence ID" value="OHV28815.1"/>
    <property type="molecule type" value="Genomic_DNA"/>
</dbReference>
<dbReference type="OrthoDB" id="3210486at2"/>
<dbReference type="InterPro" id="IPR003439">
    <property type="entry name" value="ABC_transporter-like_ATP-bd"/>
</dbReference>
<protein>
    <submittedName>
        <fullName evidence="6">ABC transporter ATP-binding protein</fullName>
    </submittedName>
</protein>
<dbReference type="PROSITE" id="PS00211">
    <property type="entry name" value="ABC_TRANSPORTER_1"/>
    <property type="match status" value="1"/>
</dbReference>
<dbReference type="Gene3D" id="3.40.50.300">
    <property type="entry name" value="P-loop containing nucleotide triphosphate hydrolases"/>
    <property type="match status" value="1"/>
</dbReference>
<feature type="region of interest" description="Disordered" evidence="4">
    <location>
        <begin position="1"/>
        <end position="23"/>
    </location>
</feature>
<comment type="caution">
    <text evidence="6">The sequence shown here is derived from an EMBL/GenBank/DDBJ whole genome shotgun (WGS) entry which is preliminary data.</text>
</comment>
<gene>
    <name evidence="6" type="ORF">CC117_29770</name>
</gene>
<evidence type="ECO:0000256" key="4">
    <source>
        <dbReference type="SAM" id="MobiDB-lite"/>
    </source>
</evidence>
<sequence>MSKIPLTGTAGPGKTATSAEKGPEFSFQKVSRKFRSGDGEFTALESVDLDIESGSFVCFIGPSGCGKTTLLNMSAGLLAPSEGAVYFRGKRLNGVNTGVGFITQHDNLLPWRTLEKNVGIALEIEKVPRKERRQRVAEVIELVGLKGFAQRYPSQLSGGMQKRASLARGLVYNPSTLLMDEPFGALDAQLRFTMQKELLRIWERDRKTIIFVTHDLDEALLLADKVVVFGTRPGRVVHVEDVPLERPRDLAELRLSPVYGELWERLWKLLDHSSPAKETS</sequence>
<dbReference type="AlphaFoldDB" id="A0A1S1Q6J0"/>
<dbReference type="PANTHER" id="PTHR42788">
    <property type="entry name" value="TAURINE IMPORT ATP-BINDING PROTEIN-RELATED"/>
    <property type="match status" value="1"/>
</dbReference>
<evidence type="ECO:0000256" key="2">
    <source>
        <dbReference type="ARBA" id="ARBA00022741"/>
    </source>
</evidence>
<evidence type="ECO:0000313" key="6">
    <source>
        <dbReference type="EMBL" id="OHV28815.1"/>
    </source>
</evidence>
<dbReference type="InterPro" id="IPR017871">
    <property type="entry name" value="ABC_transporter-like_CS"/>
</dbReference>
<dbReference type="SMART" id="SM00382">
    <property type="entry name" value="AAA"/>
    <property type="match status" value="1"/>
</dbReference>
<evidence type="ECO:0000313" key="7">
    <source>
        <dbReference type="Proteomes" id="UP000179627"/>
    </source>
</evidence>
<dbReference type="Pfam" id="PF00005">
    <property type="entry name" value="ABC_tran"/>
    <property type="match status" value="1"/>
</dbReference>
<accession>A0A1S1Q6J0</accession>
<dbReference type="PANTHER" id="PTHR42788:SF13">
    <property type="entry name" value="ALIPHATIC SULFONATES IMPORT ATP-BINDING PROTEIN SSUB"/>
    <property type="match status" value="1"/>
</dbReference>
<dbReference type="Proteomes" id="UP000179627">
    <property type="component" value="Unassembled WGS sequence"/>
</dbReference>
<keyword evidence="2" id="KW-0547">Nucleotide-binding</keyword>
<dbReference type="PROSITE" id="PS50893">
    <property type="entry name" value="ABC_TRANSPORTER_2"/>
    <property type="match status" value="1"/>
</dbReference>
<keyword evidence="7" id="KW-1185">Reference proteome</keyword>
<dbReference type="InterPro" id="IPR027417">
    <property type="entry name" value="P-loop_NTPase"/>
</dbReference>
<organism evidence="6 7">
    <name type="scientific">Parafrankia colletiae</name>
    <dbReference type="NCBI Taxonomy" id="573497"/>
    <lineage>
        <taxon>Bacteria</taxon>
        <taxon>Bacillati</taxon>
        <taxon>Actinomycetota</taxon>
        <taxon>Actinomycetes</taxon>
        <taxon>Frankiales</taxon>
        <taxon>Frankiaceae</taxon>
        <taxon>Parafrankia</taxon>
    </lineage>
</organism>
<keyword evidence="3 6" id="KW-0067">ATP-binding</keyword>
<evidence type="ECO:0000256" key="1">
    <source>
        <dbReference type="ARBA" id="ARBA00022448"/>
    </source>
</evidence>